<dbReference type="Proteomes" id="UP001162031">
    <property type="component" value="Unassembled WGS sequence"/>
</dbReference>
<feature type="region of interest" description="Disordered" evidence="1">
    <location>
        <begin position="1"/>
        <end position="71"/>
    </location>
</feature>
<feature type="compositionally biased region" description="Basic residues" evidence="1">
    <location>
        <begin position="1205"/>
        <end position="1218"/>
    </location>
</feature>
<dbReference type="Gene3D" id="3.40.50.300">
    <property type="entry name" value="P-loop containing nucleotide triphosphate hydrolases"/>
    <property type="match status" value="1"/>
</dbReference>
<dbReference type="InterPro" id="IPR027417">
    <property type="entry name" value="P-loop_NTPase"/>
</dbReference>
<feature type="region of interest" description="Disordered" evidence="1">
    <location>
        <begin position="788"/>
        <end position="821"/>
    </location>
</feature>
<dbReference type="PANTHER" id="PTHR14932">
    <property type="entry name" value="RAS GTPASE-RELATED"/>
    <property type="match status" value="1"/>
</dbReference>
<dbReference type="SUPFAM" id="SSF52540">
    <property type="entry name" value="P-loop containing nucleoside triphosphate hydrolases"/>
    <property type="match status" value="1"/>
</dbReference>
<dbReference type="GO" id="GO:0005525">
    <property type="term" value="F:GTP binding"/>
    <property type="evidence" value="ECO:0007669"/>
    <property type="project" value="InterPro"/>
</dbReference>
<feature type="region of interest" description="Disordered" evidence="1">
    <location>
        <begin position="593"/>
        <end position="676"/>
    </location>
</feature>
<protein>
    <recommendedName>
        <fullName evidence="4">GTP-binding protein Parf</fullName>
    </recommendedName>
</protein>
<dbReference type="PANTHER" id="PTHR14932:SF1">
    <property type="entry name" value="RAB-LIKE PROTEIN 6"/>
    <property type="match status" value="1"/>
</dbReference>
<feature type="compositionally biased region" description="Basic and acidic residues" evidence="1">
    <location>
        <begin position="752"/>
        <end position="766"/>
    </location>
</feature>
<dbReference type="InterPro" id="IPR040385">
    <property type="entry name" value="RABL6"/>
</dbReference>
<evidence type="ECO:0000313" key="2">
    <source>
        <dbReference type="EMBL" id="CAI5723680.1"/>
    </source>
</evidence>
<gene>
    <name evidence="2" type="ORF">HBR001_LOCUS3172</name>
</gene>
<name>A0AAV0TKY7_HYABA</name>
<evidence type="ECO:0000256" key="1">
    <source>
        <dbReference type="SAM" id="MobiDB-lite"/>
    </source>
</evidence>
<feature type="region of interest" description="Disordered" evidence="1">
    <location>
        <begin position="742"/>
        <end position="773"/>
    </location>
</feature>
<dbReference type="GO" id="GO:0005634">
    <property type="term" value="C:nucleus"/>
    <property type="evidence" value="ECO:0007669"/>
    <property type="project" value="TreeGrafter"/>
</dbReference>
<dbReference type="AlphaFoldDB" id="A0AAV0TKY7"/>
<feature type="region of interest" description="Disordered" evidence="1">
    <location>
        <begin position="710"/>
        <end position="729"/>
    </location>
</feature>
<dbReference type="EMBL" id="CANTFL010000498">
    <property type="protein sequence ID" value="CAI5723680.1"/>
    <property type="molecule type" value="Genomic_DNA"/>
</dbReference>
<feature type="compositionally biased region" description="Low complexity" evidence="1">
    <location>
        <begin position="1237"/>
        <end position="1250"/>
    </location>
</feature>
<organism evidence="2 3">
    <name type="scientific">Hyaloperonospora brassicae</name>
    <name type="common">Brassica downy mildew</name>
    <name type="synonym">Peronospora brassicae</name>
    <dbReference type="NCBI Taxonomy" id="162125"/>
    <lineage>
        <taxon>Eukaryota</taxon>
        <taxon>Sar</taxon>
        <taxon>Stramenopiles</taxon>
        <taxon>Oomycota</taxon>
        <taxon>Peronosporomycetes</taxon>
        <taxon>Peronosporales</taxon>
        <taxon>Peronosporaceae</taxon>
        <taxon>Hyaloperonospora</taxon>
    </lineage>
</organism>
<feature type="compositionally biased region" description="Low complexity" evidence="1">
    <location>
        <begin position="643"/>
        <end position="662"/>
    </location>
</feature>
<feature type="region of interest" description="Disordered" evidence="1">
    <location>
        <begin position="1193"/>
        <end position="1250"/>
    </location>
</feature>
<feature type="region of interest" description="Disordered" evidence="1">
    <location>
        <begin position="896"/>
        <end position="973"/>
    </location>
</feature>
<feature type="compositionally biased region" description="Basic and acidic residues" evidence="1">
    <location>
        <begin position="1094"/>
        <end position="1107"/>
    </location>
</feature>
<keyword evidence="3" id="KW-1185">Reference proteome</keyword>
<evidence type="ECO:0008006" key="4">
    <source>
        <dbReference type="Google" id="ProtNLM"/>
    </source>
</evidence>
<dbReference type="GO" id="GO:0005829">
    <property type="term" value="C:cytosol"/>
    <property type="evidence" value="ECO:0007669"/>
    <property type="project" value="TreeGrafter"/>
</dbReference>
<feature type="compositionally biased region" description="Polar residues" evidence="1">
    <location>
        <begin position="794"/>
        <end position="806"/>
    </location>
</feature>
<sequence>MGNEASRGAGAPSPSPQSAGVVPPRSPYTPTGSASRHAQGFHVRAPSPTAAGTRVGVSSSRTDPVKNLRKDRTIQHMDKAIRRRVRGAVTYNMKLLIRGATGTGKTSLFQRLKGEPIPETHRSSPQLQCATINWALRQQLEETVKCDVWDVVDRGFVPGEAEEKERKEDLHGSVCGAVAGVGTSDQVCCKKLMAESVSASATVAAVAAAMQDGAQHFTGTADASTVDVYYEAHGVIFMVDITKYDTLEYVRRELNNVPVHIPTLVLGNFRDQGAHRQIYTKDIQQLLYGSNEELQRQQQWRRPTELLYFECSLLDCYGLKSLHQYFGIPFLQLKLATIRKQMRIVEDEFAHLKHDVQATVTEQRYVEYVKLIKTTGSDIRTGRRGSGCDGTPAAASQSNSVVLCPDERGTAMPVTGQYGGHVDVSVVTQDNGAGTLQQKDFTVAATICKLNDASPCGEVVTKHPDNNAFSADVSSADATTAASTCEYKDSVVPVSDDAGGVVAAELQVKSYTEQRSEVHNSSNACSSYCEKTLPEDEIYLEDFQVPKTSIGDLKQFYSENESDEDHDGNDNDVVVTRGNVSIKATARGVYHKQPFLDSDSSNSDDGVSMKYQRRRGKKALRDSSLHRETAEPANNVTNEADRQQFQSPPTSTSSLPLPASLRSRQESRPGSPVRASLSEVRFSLSSPMNKSHSAPCEVLSKHRQRCSPIASKAALSTSAPASSRRHKSGNRVAVTIYETRNLESPADSEWSSSRKESALTRTEDPKSLGGQLSPLKCEKLKNVTDGAVDRAGGVSNQARISSPTSETDTEENERSITPVQEALDKSTVCEPKGDVHLHEQAISLVNEKVNGRSADIASSDSSTGSPSKLDTSFADYEEKANHDDGGTAEVQVAADAIGPPKSATRRSPYRHQNELIADKDSDDRTSDEGGFVKGDGTSREESLLIANPPASVLPLPVQPGTAKRRSATKEERRKTLGHLHQRNLHMHVEGDTSSLSALQASLPLPDETASPLSRIQRESVEVRMGDFNDINGCVVDAAHVLSDSLPVSIPKARVPNFGTIVPSNDLEAFLNESDSESDHASPSAFVSPAAGTERLTERRINGRKSAESSDDGDDEDDQKRFVSYSISKKKRSAQRRQHKEDLRQLHAALENDPFTSSASAASTTSLSLETPNVLDALRKAEEVAMRMVSTDPAFMLPPSNFVSSKKQHSHKHKHKQERKNRDDEVRNSRSIRKSSRKQGSSSRSRSTVDM</sequence>
<feature type="region of interest" description="Disordered" evidence="1">
    <location>
        <begin position="1072"/>
        <end position="1119"/>
    </location>
</feature>
<reference evidence="2" key="1">
    <citation type="submission" date="2022-12" db="EMBL/GenBank/DDBJ databases">
        <authorList>
            <person name="Webb A."/>
        </authorList>
    </citation>
    <scope>NUCLEOTIDE SEQUENCE</scope>
    <source>
        <strain evidence="2">Hp1</strain>
    </source>
</reference>
<feature type="compositionally biased region" description="Basic and acidic residues" evidence="1">
    <location>
        <begin position="619"/>
        <end position="630"/>
    </location>
</feature>
<evidence type="ECO:0000313" key="3">
    <source>
        <dbReference type="Proteomes" id="UP001162031"/>
    </source>
</evidence>
<feature type="compositionally biased region" description="Basic and acidic residues" evidence="1">
    <location>
        <begin position="911"/>
        <end position="927"/>
    </location>
</feature>
<proteinExistence type="predicted"/>
<accession>A0AAV0TKY7</accession>
<comment type="caution">
    <text evidence="2">The sequence shown here is derived from an EMBL/GenBank/DDBJ whole genome shotgun (WGS) entry which is preliminary data.</text>
</comment>